<sequence>MCIFIDGLDEYEDSEGDYEDIVELFEGYANSPHIKICLSSRPLVVFERGFSECPNLKLQNLTYGDINHYVKDKLGTHKYMVQLSQQHAVQVSLLIDKIVEKASGVFL</sequence>
<proteinExistence type="predicted"/>
<dbReference type="RefSeq" id="XP_024720726.1">
    <property type="nucleotide sequence ID" value="XM_024863997.1"/>
</dbReference>
<reference evidence="1 2" key="1">
    <citation type="journal article" date="2018" name="New Phytol.">
        <title>Comparative genomics and transcriptomics depict ericoid mycorrhizal fungi as versatile saprotrophs and plant mutualists.</title>
        <authorList>
            <person name="Martino E."/>
            <person name="Morin E."/>
            <person name="Grelet G.A."/>
            <person name="Kuo A."/>
            <person name="Kohler A."/>
            <person name="Daghino S."/>
            <person name="Barry K.W."/>
            <person name="Cichocki N."/>
            <person name="Clum A."/>
            <person name="Dockter R.B."/>
            <person name="Hainaut M."/>
            <person name="Kuo R.C."/>
            <person name="LaButti K."/>
            <person name="Lindahl B.D."/>
            <person name="Lindquist E.A."/>
            <person name="Lipzen A."/>
            <person name="Khouja H.R."/>
            <person name="Magnuson J."/>
            <person name="Murat C."/>
            <person name="Ohm R.A."/>
            <person name="Singer S.W."/>
            <person name="Spatafora J.W."/>
            <person name="Wang M."/>
            <person name="Veneault-Fourrey C."/>
            <person name="Henrissat B."/>
            <person name="Grigoriev I.V."/>
            <person name="Martin F.M."/>
            <person name="Perotto S."/>
        </authorList>
    </citation>
    <scope>NUCLEOTIDE SEQUENCE [LARGE SCALE GENOMIC DNA]</scope>
    <source>
        <strain evidence="1 2">ATCC 22711</strain>
    </source>
</reference>
<organism evidence="1 2">
    <name type="scientific">Amorphotheca resinae ATCC 22711</name>
    <dbReference type="NCBI Taxonomy" id="857342"/>
    <lineage>
        <taxon>Eukaryota</taxon>
        <taxon>Fungi</taxon>
        <taxon>Dikarya</taxon>
        <taxon>Ascomycota</taxon>
        <taxon>Pezizomycotina</taxon>
        <taxon>Leotiomycetes</taxon>
        <taxon>Helotiales</taxon>
        <taxon>Amorphothecaceae</taxon>
        <taxon>Amorphotheca</taxon>
    </lineage>
</organism>
<dbReference type="Proteomes" id="UP000241818">
    <property type="component" value="Unassembled WGS sequence"/>
</dbReference>
<accession>A0A2T3B1C8</accession>
<evidence type="ECO:0000313" key="1">
    <source>
        <dbReference type="EMBL" id="PSS18374.1"/>
    </source>
</evidence>
<protein>
    <recommendedName>
        <fullName evidence="3">NACHT domain-containing protein</fullName>
    </recommendedName>
</protein>
<dbReference type="PANTHER" id="PTHR10039">
    <property type="entry name" value="AMELOGENIN"/>
    <property type="match status" value="1"/>
</dbReference>
<name>A0A2T3B1C8_AMORE</name>
<gene>
    <name evidence="1" type="ORF">M430DRAFT_18973</name>
</gene>
<dbReference type="InParanoid" id="A0A2T3B1C8"/>
<dbReference type="OrthoDB" id="443402at2759"/>
<dbReference type="GeneID" id="36572078"/>
<dbReference type="PANTHER" id="PTHR10039:SF5">
    <property type="entry name" value="NACHT DOMAIN-CONTAINING PROTEIN"/>
    <property type="match status" value="1"/>
</dbReference>
<dbReference type="EMBL" id="KZ679011">
    <property type="protein sequence ID" value="PSS18374.1"/>
    <property type="molecule type" value="Genomic_DNA"/>
</dbReference>
<evidence type="ECO:0008006" key="3">
    <source>
        <dbReference type="Google" id="ProtNLM"/>
    </source>
</evidence>
<keyword evidence="2" id="KW-1185">Reference proteome</keyword>
<evidence type="ECO:0000313" key="2">
    <source>
        <dbReference type="Proteomes" id="UP000241818"/>
    </source>
</evidence>
<dbReference type="AlphaFoldDB" id="A0A2T3B1C8"/>